<accession>A0AAV4CGB8</accession>
<evidence type="ECO:0000313" key="2">
    <source>
        <dbReference type="Proteomes" id="UP000735302"/>
    </source>
</evidence>
<gene>
    <name evidence="1" type="ORF">PoB_005693200</name>
</gene>
<dbReference type="Proteomes" id="UP000735302">
    <property type="component" value="Unassembled WGS sequence"/>
</dbReference>
<keyword evidence="2" id="KW-1185">Reference proteome</keyword>
<comment type="caution">
    <text evidence="1">The sequence shown here is derived from an EMBL/GenBank/DDBJ whole genome shotgun (WGS) entry which is preliminary data.</text>
</comment>
<dbReference type="EMBL" id="BLXT01006238">
    <property type="protein sequence ID" value="GFO30427.1"/>
    <property type="molecule type" value="Genomic_DNA"/>
</dbReference>
<organism evidence="1 2">
    <name type="scientific">Plakobranchus ocellatus</name>
    <dbReference type="NCBI Taxonomy" id="259542"/>
    <lineage>
        <taxon>Eukaryota</taxon>
        <taxon>Metazoa</taxon>
        <taxon>Spiralia</taxon>
        <taxon>Lophotrochozoa</taxon>
        <taxon>Mollusca</taxon>
        <taxon>Gastropoda</taxon>
        <taxon>Heterobranchia</taxon>
        <taxon>Euthyneura</taxon>
        <taxon>Panpulmonata</taxon>
        <taxon>Sacoglossa</taxon>
        <taxon>Placobranchoidea</taxon>
        <taxon>Plakobranchidae</taxon>
        <taxon>Plakobranchus</taxon>
    </lineage>
</organism>
<reference evidence="1 2" key="1">
    <citation type="journal article" date="2021" name="Elife">
        <title>Chloroplast acquisition without the gene transfer in kleptoplastic sea slugs, Plakobranchus ocellatus.</title>
        <authorList>
            <person name="Maeda T."/>
            <person name="Takahashi S."/>
            <person name="Yoshida T."/>
            <person name="Shimamura S."/>
            <person name="Takaki Y."/>
            <person name="Nagai Y."/>
            <person name="Toyoda A."/>
            <person name="Suzuki Y."/>
            <person name="Arimoto A."/>
            <person name="Ishii H."/>
            <person name="Satoh N."/>
            <person name="Nishiyama T."/>
            <person name="Hasebe M."/>
            <person name="Maruyama T."/>
            <person name="Minagawa J."/>
            <person name="Obokata J."/>
            <person name="Shigenobu S."/>
        </authorList>
    </citation>
    <scope>NUCLEOTIDE SEQUENCE [LARGE SCALE GENOMIC DNA]</scope>
</reference>
<name>A0AAV4CGB8_9GAST</name>
<proteinExistence type="predicted"/>
<protein>
    <submittedName>
        <fullName evidence="1">Uncharacterized protein</fullName>
    </submittedName>
</protein>
<evidence type="ECO:0000313" key="1">
    <source>
        <dbReference type="EMBL" id="GFO30427.1"/>
    </source>
</evidence>
<dbReference type="AlphaFoldDB" id="A0AAV4CGB8"/>
<sequence length="109" mass="12022">MEEDKDSGRVGYVRKLVCEKPSPVKLDLVKTPNTAENAKSTPEVVQASQPRAASSVAQCRLPVSVNLLFWILQLHANEFGCHVVTTRWLSPFDQISSSFVCCLGGFNEI</sequence>